<evidence type="ECO:0000313" key="4">
    <source>
        <dbReference type="EMBL" id="KAJ7337822.1"/>
    </source>
</evidence>
<keyword evidence="5" id="KW-1185">Reference proteome</keyword>
<comment type="caution">
    <text evidence="4">The sequence shown here is derived from an EMBL/GenBank/DDBJ whole genome shotgun (WGS) entry which is preliminary data.</text>
</comment>
<dbReference type="OrthoDB" id="333551at2759"/>
<feature type="compositionally biased region" description="Basic and acidic residues" evidence="3">
    <location>
        <begin position="1"/>
        <end position="12"/>
    </location>
</feature>
<dbReference type="GO" id="GO:0005634">
    <property type="term" value="C:nucleus"/>
    <property type="evidence" value="ECO:0007669"/>
    <property type="project" value="TreeGrafter"/>
</dbReference>
<evidence type="ECO:0000256" key="3">
    <source>
        <dbReference type="SAM" id="MobiDB-lite"/>
    </source>
</evidence>
<keyword evidence="1 2" id="KW-0175">Coiled coil</keyword>
<organism evidence="4 5">
    <name type="scientific">Desmophyllum pertusum</name>
    <dbReference type="NCBI Taxonomy" id="174260"/>
    <lineage>
        <taxon>Eukaryota</taxon>
        <taxon>Metazoa</taxon>
        <taxon>Cnidaria</taxon>
        <taxon>Anthozoa</taxon>
        <taxon>Hexacorallia</taxon>
        <taxon>Scleractinia</taxon>
        <taxon>Caryophylliina</taxon>
        <taxon>Caryophylliidae</taxon>
        <taxon>Desmophyllum</taxon>
    </lineage>
</organism>
<accession>A0A9W9YF99</accession>
<sequence length="106" mass="12945">MKRELMRQKWEKEEEEAMNKPVGPVHYQDMRFEEIRNLGVGYYQFSTSEEERQEQMKTLDKLREQTMEQRVRTQKLKDKRKAALDARLAKVRERKLKKTQSIGRTR</sequence>
<reference evidence="4" key="1">
    <citation type="submission" date="2023-01" db="EMBL/GenBank/DDBJ databases">
        <title>Genome assembly of the deep-sea coral Lophelia pertusa.</title>
        <authorList>
            <person name="Herrera S."/>
            <person name="Cordes E."/>
        </authorList>
    </citation>
    <scope>NUCLEOTIDE SEQUENCE</scope>
    <source>
        <strain evidence="4">USNM1676648</strain>
        <tissue evidence="4">Polyp</tissue>
    </source>
</reference>
<protein>
    <submittedName>
        <fullName evidence="4">Uncharacterized protein</fullName>
    </submittedName>
</protein>
<dbReference type="EMBL" id="MU827780">
    <property type="protein sequence ID" value="KAJ7337822.1"/>
    <property type="molecule type" value="Genomic_DNA"/>
</dbReference>
<proteinExistence type="predicted"/>
<evidence type="ECO:0000313" key="5">
    <source>
        <dbReference type="Proteomes" id="UP001163046"/>
    </source>
</evidence>
<dbReference type="Proteomes" id="UP001163046">
    <property type="component" value="Unassembled WGS sequence"/>
</dbReference>
<name>A0A9W9YF99_9CNID</name>
<dbReference type="PANTHER" id="PTHR15885:SF1">
    <property type="entry name" value="COILED-COIL DOMAIN-CONTAINING PROTEIN 174"/>
    <property type="match status" value="1"/>
</dbReference>
<feature type="coiled-coil region" evidence="2">
    <location>
        <begin position="45"/>
        <end position="79"/>
    </location>
</feature>
<gene>
    <name evidence="4" type="ORF">OS493_007980</name>
</gene>
<dbReference type="PANTHER" id="PTHR15885">
    <property type="entry name" value="COILED-COIL DOMAIN-CONTAINING PROTEIN 174"/>
    <property type="match status" value="1"/>
</dbReference>
<dbReference type="AlphaFoldDB" id="A0A9W9YF99"/>
<evidence type="ECO:0000256" key="1">
    <source>
        <dbReference type="ARBA" id="ARBA00023054"/>
    </source>
</evidence>
<dbReference type="Pfam" id="PF13300">
    <property type="entry name" value="DUF4078"/>
    <property type="match status" value="1"/>
</dbReference>
<feature type="region of interest" description="Disordered" evidence="3">
    <location>
        <begin position="1"/>
        <end position="22"/>
    </location>
</feature>
<dbReference type="InterPro" id="IPR025066">
    <property type="entry name" value="CCDC174-like"/>
</dbReference>
<evidence type="ECO:0000256" key="2">
    <source>
        <dbReference type="SAM" id="Coils"/>
    </source>
</evidence>